<evidence type="ECO:0000256" key="7">
    <source>
        <dbReference type="ARBA" id="ARBA00023077"/>
    </source>
</evidence>
<evidence type="ECO:0000259" key="13">
    <source>
        <dbReference type="Pfam" id="PF00593"/>
    </source>
</evidence>
<dbReference type="Proteomes" id="UP000029391">
    <property type="component" value="Unassembled WGS sequence"/>
</dbReference>
<dbReference type="PANTHER" id="PTHR30069:SF29">
    <property type="entry name" value="HEMOGLOBIN AND HEMOGLOBIN-HAPTOGLOBIN-BINDING PROTEIN 1-RELATED"/>
    <property type="match status" value="1"/>
</dbReference>
<dbReference type="Pfam" id="PF00593">
    <property type="entry name" value="TonB_dep_Rec_b-barrel"/>
    <property type="match status" value="1"/>
</dbReference>
<evidence type="ECO:0000256" key="1">
    <source>
        <dbReference type="ARBA" id="ARBA00004571"/>
    </source>
</evidence>
<name>A0A091C1Y6_9GAMM</name>
<comment type="caution">
    <text evidence="15">The sequence shown here is derived from an EMBL/GenBank/DDBJ whole genome shotgun (WGS) entry which is preliminary data.</text>
</comment>
<keyword evidence="9" id="KW-0675">Receptor</keyword>
<evidence type="ECO:0000256" key="10">
    <source>
        <dbReference type="ARBA" id="ARBA00023237"/>
    </source>
</evidence>
<keyword evidence="7 12" id="KW-0798">TonB box</keyword>
<evidence type="ECO:0000256" key="6">
    <source>
        <dbReference type="ARBA" id="ARBA00022729"/>
    </source>
</evidence>
<keyword evidence="16" id="KW-1185">Reference proteome</keyword>
<dbReference type="InterPro" id="IPR000531">
    <property type="entry name" value="Beta-barrel_TonB"/>
</dbReference>
<dbReference type="Gene3D" id="2.40.170.20">
    <property type="entry name" value="TonB-dependent receptor, beta-barrel domain"/>
    <property type="match status" value="1"/>
</dbReference>
<keyword evidence="10 11" id="KW-0998">Cell outer membrane</keyword>
<evidence type="ECO:0000256" key="8">
    <source>
        <dbReference type="ARBA" id="ARBA00023136"/>
    </source>
</evidence>
<dbReference type="InterPro" id="IPR012910">
    <property type="entry name" value="Plug_dom"/>
</dbReference>
<feature type="domain" description="TonB-dependent receptor-like beta-barrel" evidence="13">
    <location>
        <begin position="255"/>
        <end position="591"/>
    </location>
</feature>
<dbReference type="PROSITE" id="PS52016">
    <property type="entry name" value="TONB_DEPENDENT_REC_3"/>
    <property type="match status" value="1"/>
</dbReference>
<evidence type="ECO:0000259" key="14">
    <source>
        <dbReference type="Pfam" id="PF07715"/>
    </source>
</evidence>
<evidence type="ECO:0008006" key="17">
    <source>
        <dbReference type="Google" id="ProtNLM"/>
    </source>
</evidence>
<dbReference type="SUPFAM" id="SSF56935">
    <property type="entry name" value="Porins"/>
    <property type="match status" value="1"/>
</dbReference>
<feature type="domain" description="TonB-dependent receptor plug" evidence="14">
    <location>
        <begin position="46"/>
        <end position="155"/>
    </location>
</feature>
<comment type="similarity">
    <text evidence="2">Belongs to the TonB-dependent receptor family. Hemoglobin/haptoglobin binding protein subfamily.</text>
</comment>
<dbReference type="EMBL" id="AWXU01000017">
    <property type="protein sequence ID" value="KFN50655.1"/>
    <property type="molecule type" value="Genomic_DNA"/>
</dbReference>
<evidence type="ECO:0000256" key="4">
    <source>
        <dbReference type="ARBA" id="ARBA00022452"/>
    </source>
</evidence>
<evidence type="ECO:0000256" key="2">
    <source>
        <dbReference type="ARBA" id="ARBA00008143"/>
    </source>
</evidence>
<evidence type="ECO:0000256" key="12">
    <source>
        <dbReference type="RuleBase" id="RU003357"/>
    </source>
</evidence>
<evidence type="ECO:0000256" key="11">
    <source>
        <dbReference type="PROSITE-ProRule" id="PRU01360"/>
    </source>
</evidence>
<accession>A0A091C1Y6</accession>
<gene>
    <name evidence="15" type="ORF">P873_05705</name>
</gene>
<evidence type="ECO:0000313" key="15">
    <source>
        <dbReference type="EMBL" id="KFN50655.1"/>
    </source>
</evidence>
<dbReference type="eggNOG" id="COG4771">
    <property type="taxonomic scope" value="Bacteria"/>
</dbReference>
<dbReference type="GO" id="GO:0015344">
    <property type="term" value="F:siderophore uptake transmembrane transporter activity"/>
    <property type="evidence" value="ECO:0007669"/>
    <property type="project" value="TreeGrafter"/>
</dbReference>
<keyword evidence="3 11" id="KW-0813">Transport</keyword>
<evidence type="ECO:0000256" key="5">
    <source>
        <dbReference type="ARBA" id="ARBA00022692"/>
    </source>
</evidence>
<evidence type="ECO:0000256" key="3">
    <source>
        <dbReference type="ARBA" id="ARBA00022448"/>
    </source>
</evidence>
<keyword evidence="8 11" id="KW-0472">Membrane</keyword>
<keyword evidence="4 11" id="KW-1134">Transmembrane beta strand</keyword>
<evidence type="ECO:0000256" key="9">
    <source>
        <dbReference type="ARBA" id="ARBA00023170"/>
    </source>
</evidence>
<dbReference type="InterPro" id="IPR039426">
    <property type="entry name" value="TonB-dep_rcpt-like"/>
</dbReference>
<proteinExistence type="inferred from homology"/>
<dbReference type="GO" id="GO:0009279">
    <property type="term" value="C:cell outer membrane"/>
    <property type="evidence" value="ECO:0007669"/>
    <property type="project" value="UniProtKB-SubCell"/>
</dbReference>
<keyword evidence="5 11" id="KW-0812">Transmembrane</keyword>
<dbReference type="InterPro" id="IPR036942">
    <property type="entry name" value="Beta-barrel_TonB_sf"/>
</dbReference>
<dbReference type="InterPro" id="IPR037066">
    <property type="entry name" value="Plug_dom_sf"/>
</dbReference>
<protein>
    <recommendedName>
        <fullName evidence="17">TonB-dependent receptor plug domain-containing protein</fullName>
    </recommendedName>
</protein>
<dbReference type="GO" id="GO:0044718">
    <property type="term" value="P:siderophore transmembrane transport"/>
    <property type="evidence" value="ECO:0007669"/>
    <property type="project" value="TreeGrafter"/>
</dbReference>
<evidence type="ECO:0000313" key="16">
    <source>
        <dbReference type="Proteomes" id="UP000029391"/>
    </source>
</evidence>
<keyword evidence="6" id="KW-0732">Signal</keyword>
<dbReference type="PANTHER" id="PTHR30069">
    <property type="entry name" value="TONB-DEPENDENT OUTER MEMBRANE RECEPTOR"/>
    <property type="match status" value="1"/>
</dbReference>
<dbReference type="Pfam" id="PF07715">
    <property type="entry name" value="Plug"/>
    <property type="match status" value="1"/>
</dbReference>
<sequence length="622" mass="67957">MAGLLAAPGAATADTGRDALDDLLERSLEDLADVEVTGGSRRAHRLEDSAASVFVIHRDDLRRHGIRSLPEALRLAPNLAVARLHASGYAVSARGMKTELGNKLLVLIDGRPVYTPLFGGVLWDMQAVPVEEIERIEVVSGPGAAAWGANAVNGVINIVTRPAIETAGGWANAWASGEEHGAGVGQVFGDDTAALRIYARHRRVDDGAAAGGGELADGWRQQQVGFRADRVRGADEFTLQGDALRAESSPRVFGAVESRAWNLSAHWRHRRDDGSRWNLHGYLDVVDRDDPLVIRDRMRIAALEFVHESQRGAHRLTWGAGLRVAHDDSSPGLLAQLDPGHRTLRWAHAFVADQIALGPRLSLDLDLRLDHNPWTGTEVLPSLRLGWRPPEGGLVWAALSRAVRAPSRFDRDFHFPAQPPYVIAGGAGFDSEVAIVSELGWRRRPTDWLALSLTVFHHRYEGLRGGEPGPGGAFVIANRVEGAVWGAEGWATVRLPRRWELAAGFLELRKDLRLMPGFPDPAAVRDQGNDPETQWLLRASVGVGERQRLAAFARYVGALPDPHVPSYVQVDARWSFVPGPRTEFGIGVRNLFDARHAEHQPVGGLGTPEFGRTVFVDLRLGW</sequence>
<reference evidence="15 16" key="1">
    <citation type="submission" date="2013-09" db="EMBL/GenBank/DDBJ databases">
        <title>Genome sequencing of Arenimonas composti.</title>
        <authorList>
            <person name="Chen F."/>
            <person name="Wang G."/>
        </authorList>
    </citation>
    <scope>NUCLEOTIDE SEQUENCE [LARGE SCALE GENOMIC DNA]</scope>
    <source>
        <strain evidence="15 16">TR7-09</strain>
    </source>
</reference>
<organism evidence="15 16">
    <name type="scientific">Arenimonas composti TR7-09 = DSM 18010</name>
    <dbReference type="NCBI Taxonomy" id="1121013"/>
    <lineage>
        <taxon>Bacteria</taxon>
        <taxon>Pseudomonadati</taxon>
        <taxon>Pseudomonadota</taxon>
        <taxon>Gammaproteobacteria</taxon>
        <taxon>Lysobacterales</taxon>
        <taxon>Lysobacteraceae</taxon>
        <taxon>Arenimonas</taxon>
    </lineage>
</organism>
<comment type="subcellular location">
    <subcellularLocation>
        <location evidence="1 11">Cell outer membrane</location>
        <topology evidence="1 11">Multi-pass membrane protein</topology>
    </subcellularLocation>
</comment>
<dbReference type="AlphaFoldDB" id="A0A091C1Y6"/>
<dbReference type="Gene3D" id="2.170.130.10">
    <property type="entry name" value="TonB-dependent receptor, plug domain"/>
    <property type="match status" value="1"/>
</dbReference>
<dbReference type="STRING" id="1121013.GCA_000426365_02192"/>